<gene>
    <name evidence="1" type="ORF">DERP_007123</name>
</gene>
<sequence length="71" mass="8355">MNEFPSNKQKTTSSFMTTKQFQYFRNFHHYSYGSSTLLTASKPPPRLLTITIDQYRNNNHDTLKTKLLPLD</sequence>
<evidence type="ECO:0000313" key="1">
    <source>
        <dbReference type="EMBL" id="KAH9426183.1"/>
    </source>
</evidence>
<organism evidence="1 2">
    <name type="scientific">Dermatophagoides pteronyssinus</name>
    <name type="common">European house dust mite</name>
    <dbReference type="NCBI Taxonomy" id="6956"/>
    <lineage>
        <taxon>Eukaryota</taxon>
        <taxon>Metazoa</taxon>
        <taxon>Ecdysozoa</taxon>
        <taxon>Arthropoda</taxon>
        <taxon>Chelicerata</taxon>
        <taxon>Arachnida</taxon>
        <taxon>Acari</taxon>
        <taxon>Acariformes</taxon>
        <taxon>Sarcoptiformes</taxon>
        <taxon>Astigmata</taxon>
        <taxon>Psoroptidia</taxon>
        <taxon>Analgoidea</taxon>
        <taxon>Pyroglyphidae</taxon>
        <taxon>Dermatophagoidinae</taxon>
        <taxon>Dermatophagoides</taxon>
    </lineage>
</organism>
<accession>A0ABQ8JUV0</accession>
<evidence type="ECO:0000313" key="2">
    <source>
        <dbReference type="Proteomes" id="UP000887458"/>
    </source>
</evidence>
<proteinExistence type="predicted"/>
<protein>
    <submittedName>
        <fullName evidence="1">Uncharacterized protein</fullName>
    </submittedName>
</protein>
<reference evidence="1 2" key="1">
    <citation type="journal article" date="2018" name="J. Allergy Clin. Immunol.">
        <title>High-quality assembly of Dermatophagoides pteronyssinus genome and transcriptome reveals a wide range of novel allergens.</title>
        <authorList>
            <person name="Liu X.Y."/>
            <person name="Yang K.Y."/>
            <person name="Wang M.Q."/>
            <person name="Kwok J.S."/>
            <person name="Zeng X."/>
            <person name="Yang Z."/>
            <person name="Xiao X.J."/>
            <person name="Lau C.P."/>
            <person name="Li Y."/>
            <person name="Huang Z.M."/>
            <person name="Ba J.G."/>
            <person name="Yim A.K."/>
            <person name="Ouyang C.Y."/>
            <person name="Ngai S.M."/>
            <person name="Chan T.F."/>
            <person name="Leung E.L."/>
            <person name="Liu L."/>
            <person name="Liu Z.G."/>
            <person name="Tsui S.K."/>
        </authorList>
    </citation>
    <scope>NUCLEOTIDE SEQUENCE [LARGE SCALE GENOMIC DNA]</scope>
    <source>
        <strain evidence="1">Derp</strain>
    </source>
</reference>
<name>A0ABQ8JUV0_DERPT</name>
<comment type="caution">
    <text evidence="1">The sequence shown here is derived from an EMBL/GenBank/DDBJ whole genome shotgun (WGS) entry which is preliminary data.</text>
</comment>
<reference evidence="1 2" key="2">
    <citation type="journal article" date="2022" name="Mol. Biol. Evol.">
        <title>Comparative Genomics Reveals Insights into the Divergent Evolution of Astigmatic Mites and Household Pest Adaptations.</title>
        <authorList>
            <person name="Xiong Q."/>
            <person name="Wan A.T."/>
            <person name="Liu X."/>
            <person name="Fung C.S."/>
            <person name="Xiao X."/>
            <person name="Malainual N."/>
            <person name="Hou J."/>
            <person name="Wang L."/>
            <person name="Wang M."/>
            <person name="Yang K.Y."/>
            <person name="Cui Y."/>
            <person name="Leung E.L."/>
            <person name="Nong W."/>
            <person name="Shin S.K."/>
            <person name="Au S.W."/>
            <person name="Jeong K.Y."/>
            <person name="Chew F.T."/>
            <person name="Hui J.H."/>
            <person name="Leung T.F."/>
            <person name="Tungtrongchitr A."/>
            <person name="Zhong N."/>
            <person name="Liu Z."/>
            <person name="Tsui S.K."/>
        </authorList>
    </citation>
    <scope>NUCLEOTIDE SEQUENCE [LARGE SCALE GENOMIC DNA]</scope>
    <source>
        <strain evidence="1">Derp</strain>
    </source>
</reference>
<dbReference type="Proteomes" id="UP000887458">
    <property type="component" value="Unassembled WGS sequence"/>
</dbReference>
<keyword evidence="2" id="KW-1185">Reference proteome</keyword>
<dbReference type="EMBL" id="NJHN03000012">
    <property type="protein sequence ID" value="KAH9426183.1"/>
    <property type="molecule type" value="Genomic_DNA"/>
</dbReference>